<keyword evidence="1" id="KW-0472">Membrane</keyword>
<protein>
    <submittedName>
        <fullName evidence="2">Uncharacterized protein</fullName>
    </submittedName>
</protein>
<keyword evidence="2" id="KW-0614">Plasmid</keyword>
<evidence type="ECO:0000256" key="1">
    <source>
        <dbReference type="SAM" id="Phobius"/>
    </source>
</evidence>
<geneLocation type="plasmid" evidence="2">
    <name>pW10NP1</name>
</geneLocation>
<dbReference type="RefSeq" id="WP_181375051.1">
    <property type="nucleotide sequence ID" value="NZ_MG869623.1"/>
</dbReference>
<dbReference type="AlphaFoldDB" id="A0A2S1FJE4"/>
<proteinExistence type="predicted"/>
<dbReference type="EMBL" id="MG869623">
    <property type="protein sequence ID" value="AWD72316.1"/>
    <property type="molecule type" value="Genomic_DNA"/>
</dbReference>
<keyword evidence="1" id="KW-1133">Transmembrane helix</keyword>
<gene>
    <name evidence="2" type="ORF">pW10NP1_p009</name>
</gene>
<sequence length="265" mass="27927">MKFSKAFETLNGRPPETADIRRFQTLTNALETTPEDAILSIFVACDHYEMMYEKIPAQIIEALRVAVEAADRAANLVVNDASTKVQTIVAGSLEPLATAAFDKGVKKYIAQIDGEAASAARSKTIPIAIAAVAAVFVVGVMLGWGGGTWARSDADSTAIASAAVAQKTVASQLAQKDAEAAATIANLKAEQAATIANLSAASRWAGTAEGQLAYKFFTVGSGAVAAKCQQEHWTIGETGKGEKLCMPQHKTWRGWEAGDIGWVIP</sequence>
<evidence type="ECO:0000313" key="2">
    <source>
        <dbReference type="EMBL" id="AWD72316.1"/>
    </source>
</evidence>
<keyword evidence="1" id="KW-0812">Transmembrane</keyword>
<feature type="transmembrane region" description="Helical" evidence="1">
    <location>
        <begin position="127"/>
        <end position="147"/>
    </location>
</feature>
<organism evidence="2">
    <name type="scientific">Polaromonas sp. W10N</name>
    <dbReference type="NCBI Taxonomy" id="1840301"/>
    <lineage>
        <taxon>Bacteria</taxon>
        <taxon>Pseudomonadati</taxon>
        <taxon>Pseudomonadota</taxon>
        <taxon>Betaproteobacteria</taxon>
        <taxon>Burkholderiales</taxon>
        <taxon>Comamonadaceae</taxon>
        <taxon>Polaromonas</taxon>
    </lineage>
</organism>
<name>A0A2S1FJE4_9BURK</name>
<accession>A0A2S1FJE4</accession>
<reference evidence="2" key="1">
    <citation type="submission" date="2018-01" db="EMBL/GenBank/DDBJ databases">
        <title>Plasmids of psychrophilic Polaromonas spp. isolated from Arctic and Antarctic glaciers.</title>
        <authorList>
            <person name="Dziewit L."/>
            <person name="Ciok A."/>
        </authorList>
    </citation>
    <scope>NUCLEOTIDE SEQUENCE</scope>
    <source>
        <plasmid evidence="2">pW10NP1</plasmid>
    </source>
</reference>